<sequence length="66" mass="7441">MSASDVLHRFGTWAFLRFVLALLTFLVLHLARLPFVLVARLLEAGMSRVDKSVVFAVSRHSRKEAS</sequence>
<keyword evidence="1" id="KW-0472">Membrane</keyword>
<protein>
    <submittedName>
        <fullName evidence="2">Uncharacterized protein</fullName>
    </submittedName>
</protein>
<comment type="caution">
    <text evidence="2">The sequence shown here is derived from an EMBL/GenBank/DDBJ whole genome shotgun (WGS) entry which is preliminary data.</text>
</comment>
<name>A0A7Z0WIM0_9PSEU</name>
<dbReference type="Proteomes" id="UP000185696">
    <property type="component" value="Unassembled WGS sequence"/>
</dbReference>
<evidence type="ECO:0000313" key="3">
    <source>
        <dbReference type="Proteomes" id="UP000185696"/>
    </source>
</evidence>
<accession>A0A7Z0WIM0</accession>
<feature type="transmembrane region" description="Helical" evidence="1">
    <location>
        <begin position="15"/>
        <end position="42"/>
    </location>
</feature>
<keyword evidence="1" id="KW-1133">Transmembrane helix</keyword>
<organism evidence="2 3">
    <name type="scientific">Actinophytocola xinjiangensis</name>
    <dbReference type="NCBI Taxonomy" id="485602"/>
    <lineage>
        <taxon>Bacteria</taxon>
        <taxon>Bacillati</taxon>
        <taxon>Actinomycetota</taxon>
        <taxon>Actinomycetes</taxon>
        <taxon>Pseudonocardiales</taxon>
        <taxon>Pseudonocardiaceae</taxon>
    </lineage>
</organism>
<reference evidence="2 3" key="1">
    <citation type="submission" date="2016-12" db="EMBL/GenBank/DDBJ databases">
        <title>The draft genome sequence of Actinophytocola xinjiangensis.</title>
        <authorList>
            <person name="Wang W."/>
            <person name="Yuan L."/>
        </authorList>
    </citation>
    <scope>NUCLEOTIDE SEQUENCE [LARGE SCALE GENOMIC DNA]</scope>
    <source>
        <strain evidence="2 3">CGMCC 4.4663</strain>
    </source>
</reference>
<gene>
    <name evidence="2" type="ORF">BLA60_26515</name>
</gene>
<dbReference type="RefSeq" id="WP_075135727.1">
    <property type="nucleotide sequence ID" value="NZ_MSIF01000015.1"/>
</dbReference>
<keyword evidence="3" id="KW-1185">Reference proteome</keyword>
<dbReference type="EMBL" id="MSIF01000015">
    <property type="protein sequence ID" value="OLF07487.1"/>
    <property type="molecule type" value="Genomic_DNA"/>
</dbReference>
<keyword evidence="1" id="KW-0812">Transmembrane</keyword>
<dbReference type="AlphaFoldDB" id="A0A7Z0WIM0"/>
<proteinExistence type="predicted"/>
<evidence type="ECO:0000256" key="1">
    <source>
        <dbReference type="SAM" id="Phobius"/>
    </source>
</evidence>
<evidence type="ECO:0000313" key="2">
    <source>
        <dbReference type="EMBL" id="OLF07487.1"/>
    </source>
</evidence>